<reference evidence="1" key="1">
    <citation type="submission" date="2021-03" db="EMBL/GenBank/DDBJ databases">
        <authorList>
            <consortium name="Genoscope - CEA"/>
            <person name="William W."/>
        </authorList>
    </citation>
    <scope>NUCLEOTIDE SEQUENCE</scope>
    <source>
        <strain evidence="1">Doubled-haploid Pahang</strain>
    </source>
</reference>
<accession>A0A8D7BGE2</accession>
<feature type="non-terminal residue" evidence="1">
    <location>
        <position position="66"/>
    </location>
</feature>
<evidence type="ECO:0000313" key="1">
    <source>
        <dbReference type="EMBL" id="CAG1864210.1"/>
    </source>
</evidence>
<proteinExistence type="predicted"/>
<feature type="non-terminal residue" evidence="1">
    <location>
        <position position="1"/>
    </location>
</feature>
<name>A0A8D7BGE2_MUSAM</name>
<organism evidence="1">
    <name type="scientific">Musa acuminata subsp. malaccensis</name>
    <name type="common">Wild banana</name>
    <name type="synonym">Musa malaccensis</name>
    <dbReference type="NCBI Taxonomy" id="214687"/>
    <lineage>
        <taxon>Eukaryota</taxon>
        <taxon>Viridiplantae</taxon>
        <taxon>Streptophyta</taxon>
        <taxon>Embryophyta</taxon>
        <taxon>Tracheophyta</taxon>
        <taxon>Spermatophyta</taxon>
        <taxon>Magnoliopsida</taxon>
        <taxon>Liliopsida</taxon>
        <taxon>Zingiberales</taxon>
        <taxon>Musaceae</taxon>
        <taxon>Musa</taxon>
    </lineage>
</organism>
<dbReference type="AlphaFoldDB" id="A0A8D7BGE2"/>
<gene>
    <name evidence="1" type="ORF">GSMUA_14180.1</name>
</gene>
<sequence length="66" mass="7242">LAAAEHLPQLVPAADVTAGRVHEDDKAGDQPTMVVDREGVRPSQLFIPPRLPFPLRIGRRRTVVAH</sequence>
<dbReference type="EMBL" id="HG996475">
    <property type="protein sequence ID" value="CAG1864210.1"/>
    <property type="molecule type" value="Genomic_DNA"/>
</dbReference>
<protein>
    <submittedName>
        <fullName evidence="1">(wild Malaysian banana) hypothetical protein</fullName>
    </submittedName>
</protein>